<name>A0A1M5U4S7_9CLOT</name>
<protein>
    <recommendedName>
        <fullName evidence="3">SIMPL domain-containing protein</fullName>
    </recommendedName>
</protein>
<gene>
    <name evidence="1" type="ORF">SAMN02745941_00409</name>
</gene>
<dbReference type="EMBL" id="FQXU01000003">
    <property type="protein sequence ID" value="SHH58027.1"/>
    <property type="molecule type" value="Genomic_DNA"/>
</dbReference>
<dbReference type="InterPro" id="IPR052022">
    <property type="entry name" value="26kDa_periplasmic_antigen"/>
</dbReference>
<dbReference type="PANTHER" id="PTHR34387:SF1">
    <property type="entry name" value="PERIPLASMIC IMMUNOGENIC PROTEIN"/>
    <property type="match status" value="1"/>
</dbReference>
<dbReference type="InterPro" id="IPR007497">
    <property type="entry name" value="SIMPL/DUF541"/>
</dbReference>
<dbReference type="Pfam" id="PF04402">
    <property type="entry name" value="SIMPL"/>
    <property type="match status" value="1"/>
</dbReference>
<organism evidence="1 2">
    <name type="scientific">Clostridium intestinale DSM 6191</name>
    <dbReference type="NCBI Taxonomy" id="1121320"/>
    <lineage>
        <taxon>Bacteria</taxon>
        <taxon>Bacillati</taxon>
        <taxon>Bacillota</taxon>
        <taxon>Clostridia</taxon>
        <taxon>Eubacteriales</taxon>
        <taxon>Clostridiaceae</taxon>
        <taxon>Clostridium</taxon>
    </lineage>
</organism>
<dbReference type="Gene3D" id="3.30.110.170">
    <property type="entry name" value="Protein of unknown function (DUF541), domain 1"/>
    <property type="match status" value="1"/>
</dbReference>
<dbReference type="Proteomes" id="UP000184241">
    <property type="component" value="Unassembled WGS sequence"/>
</dbReference>
<evidence type="ECO:0000313" key="2">
    <source>
        <dbReference type="Proteomes" id="UP000184241"/>
    </source>
</evidence>
<proteinExistence type="predicted"/>
<dbReference type="AlphaFoldDB" id="A0A1M5U4S7"/>
<dbReference type="PANTHER" id="PTHR34387">
    <property type="entry name" value="SLR1258 PROTEIN"/>
    <property type="match status" value="1"/>
</dbReference>
<dbReference type="GO" id="GO:0006974">
    <property type="term" value="P:DNA damage response"/>
    <property type="evidence" value="ECO:0007669"/>
    <property type="project" value="TreeGrafter"/>
</dbReference>
<reference evidence="1 2" key="1">
    <citation type="submission" date="2016-11" db="EMBL/GenBank/DDBJ databases">
        <authorList>
            <person name="Jaros S."/>
            <person name="Januszkiewicz K."/>
            <person name="Wedrychowicz H."/>
        </authorList>
    </citation>
    <scope>NUCLEOTIDE SEQUENCE [LARGE SCALE GENOMIC DNA]</scope>
    <source>
        <strain evidence="1 2">DSM 6191</strain>
    </source>
</reference>
<accession>A0A1M5U4S7</accession>
<dbReference type="Gene3D" id="3.30.70.2970">
    <property type="entry name" value="Protein of unknown function (DUF541), domain 2"/>
    <property type="match status" value="1"/>
</dbReference>
<dbReference type="RefSeq" id="WP_073016206.1">
    <property type="nucleotide sequence ID" value="NZ_FQXU01000003.1"/>
</dbReference>
<evidence type="ECO:0000313" key="1">
    <source>
        <dbReference type="EMBL" id="SHH58027.1"/>
    </source>
</evidence>
<evidence type="ECO:0008006" key="3">
    <source>
        <dbReference type="Google" id="ProtNLM"/>
    </source>
</evidence>
<sequence>MYNYRYPIDNFDLKKPGNILKVMGEGIVNVKPDIAQVVIGVITENIKLKESQNENTRIVNGIISSLTNMGIKSSDIQTTNYTVRIKNDYVDGKEIFRGYEVSNYLKISVTDIDSVGEVIDVSVDKGANFIDKINFVISDTTKYYNQALKLAIEDAQNKAIIMSSKLKAKVNILPLKIVEKTHISNEFSPSLALKTSNSTPIEAGATSIQAIIEAVFVYI</sequence>